<feature type="transmembrane region" description="Helical" evidence="1">
    <location>
        <begin position="6"/>
        <end position="26"/>
    </location>
</feature>
<proteinExistence type="predicted"/>
<keyword evidence="1" id="KW-0472">Membrane</keyword>
<dbReference type="Proteomes" id="UP000003793">
    <property type="component" value="Unassembled WGS sequence"/>
</dbReference>
<comment type="caution">
    <text evidence="2">The sequence shown here is derived from an EMBL/GenBank/DDBJ whole genome shotgun (WGS) entry which is preliminary data.</text>
</comment>
<keyword evidence="1" id="KW-1133">Transmembrane helix</keyword>
<accession>C0B4P2</accession>
<evidence type="ECO:0000313" key="3">
    <source>
        <dbReference type="Proteomes" id="UP000003793"/>
    </source>
</evidence>
<sequence length="46" mass="5433">MWNGLYSAMIPTIFILLTKISFVLFVKRLYYKKSFCAKNIVLENIT</sequence>
<name>C0B4P2_9FIRM</name>
<keyword evidence="1" id="KW-0812">Transmembrane</keyword>
<dbReference type="HOGENOM" id="CLU_3182505_0_0_9"/>
<reference evidence="2 3" key="1">
    <citation type="submission" date="2009-02" db="EMBL/GenBank/DDBJ databases">
        <authorList>
            <person name="Fulton L."/>
            <person name="Clifton S."/>
            <person name="Fulton B."/>
            <person name="Xu J."/>
            <person name="Minx P."/>
            <person name="Pepin K.H."/>
            <person name="Johnson M."/>
            <person name="Bhonagiri V."/>
            <person name="Nash W.E."/>
            <person name="Mardis E.R."/>
            <person name="Wilson R.K."/>
        </authorList>
    </citation>
    <scope>NUCLEOTIDE SEQUENCE [LARGE SCALE GENOMIC DNA]</scope>
    <source>
        <strain evidence="2 3">ATCC 27758</strain>
    </source>
</reference>
<gene>
    <name evidence="2" type="ORF">COPCOM_00103</name>
</gene>
<protein>
    <submittedName>
        <fullName evidence="2">Uncharacterized protein</fullName>
    </submittedName>
</protein>
<dbReference type="AlphaFoldDB" id="C0B4P2"/>
<organism evidence="2 3">
    <name type="scientific">Coprococcus comes ATCC 27758</name>
    <dbReference type="NCBI Taxonomy" id="470146"/>
    <lineage>
        <taxon>Bacteria</taxon>
        <taxon>Bacillati</taxon>
        <taxon>Bacillota</taxon>
        <taxon>Clostridia</taxon>
        <taxon>Lachnospirales</taxon>
        <taxon>Lachnospiraceae</taxon>
        <taxon>Coprococcus</taxon>
    </lineage>
</organism>
<reference evidence="2 3" key="2">
    <citation type="submission" date="2009-03" db="EMBL/GenBank/DDBJ databases">
        <title>Draft genome sequence of Coprococcus comes (ATCC 27758).</title>
        <authorList>
            <person name="Sudarsanam P."/>
            <person name="Ley R."/>
            <person name="Guruge J."/>
            <person name="Turnbaugh P.J."/>
            <person name="Mahowald M."/>
            <person name="Liep D."/>
            <person name="Gordon J."/>
        </authorList>
    </citation>
    <scope>NUCLEOTIDE SEQUENCE [LARGE SCALE GENOMIC DNA]</scope>
    <source>
        <strain evidence="2 3">ATCC 27758</strain>
    </source>
</reference>
<evidence type="ECO:0000256" key="1">
    <source>
        <dbReference type="SAM" id="Phobius"/>
    </source>
</evidence>
<dbReference type="EMBL" id="ABVR01000026">
    <property type="protein sequence ID" value="EEG91618.1"/>
    <property type="molecule type" value="Genomic_DNA"/>
</dbReference>
<evidence type="ECO:0000313" key="2">
    <source>
        <dbReference type="EMBL" id="EEG91618.1"/>
    </source>
</evidence>